<dbReference type="InterPro" id="IPR042171">
    <property type="entry name" value="Acyl-CoA_hotdog"/>
</dbReference>
<dbReference type="InterPro" id="IPR029069">
    <property type="entry name" value="HotDog_dom_sf"/>
</dbReference>
<protein>
    <recommendedName>
        <fullName evidence="4">TesB-like acyl-CoA thioesterase 5</fullName>
    </recommendedName>
</protein>
<reference evidence="3" key="1">
    <citation type="submission" date="2020-02" db="EMBL/GenBank/DDBJ databases">
        <authorList>
            <person name="Meier V. D."/>
        </authorList>
    </citation>
    <scope>NUCLEOTIDE SEQUENCE</scope>
    <source>
        <strain evidence="3">AVDCRST_MAG67</strain>
    </source>
</reference>
<proteinExistence type="predicted"/>
<name>A0A6J4TT28_9ACTN</name>
<gene>
    <name evidence="3" type="ORF">AVDCRST_MAG67-4076</name>
</gene>
<dbReference type="SUPFAM" id="SSF54637">
    <property type="entry name" value="Thioesterase/thiol ester dehydrase-isomerase"/>
    <property type="match status" value="2"/>
</dbReference>
<evidence type="ECO:0000313" key="3">
    <source>
        <dbReference type="EMBL" id="CAA9530192.1"/>
    </source>
</evidence>
<evidence type="ECO:0000259" key="1">
    <source>
        <dbReference type="Pfam" id="PF13622"/>
    </source>
</evidence>
<dbReference type="Pfam" id="PF20789">
    <property type="entry name" value="4HBT_3C"/>
    <property type="match status" value="1"/>
</dbReference>
<feature type="domain" description="Acyl-CoA thioesterase-like C-terminal" evidence="2">
    <location>
        <begin position="139"/>
        <end position="260"/>
    </location>
</feature>
<dbReference type="InterPro" id="IPR049450">
    <property type="entry name" value="ACOT8-like_C"/>
</dbReference>
<accession>A0A6J4TT28</accession>
<dbReference type="InterPro" id="IPR049449">
    <property type="entry name" value="TesB_ACOT8-like_N"/>
</dbReference>
<dbReference type="AlphaFoldDB" id="A0A6J4TT28"/>
<dbReference type="Pfam" id="PF13622">
    <property type="entry name" value="4HBT_3"/>
    <property type="match status" value="1"/>
</dbReference>
<sequence length="263" mass="27460">MAVAPVPALFSPAGEGFAAAPLTAGPWDERMMHGGPPAALLAHAIERVQPGDDLVVTRLTVDFFGGVPLGEVSVQASLAKSGRRFQIVDATLDAGGPRACLARAVRLRRADLPAAAAAPDVSPLPPPDAGETLAPFVGSDRVGFYPDATEIRHVGGRLGSGHAAAWIRLRGELLPDVPASQLVRATAAADFANGLSWTLPIDEWLYINTELTIHLHREPQGTWIGLEARTAIGPSGIGLSSGVLHDLGGPFGTCAQSLFVERR</sequence>
<organism evidence="3">
    <name type="scientific">uncultured Solirubrobacteraceae bacterium</name>
    <dbReference type="NCBI Taxonomy" id="1162706"/>
    <lineage>
        <taxon>Bacteria</taxon>
        <taxon>Bacillati</taxon>
        <taxon>Actinomycetota</taxon>
        <taxon>Thermoleophilia</taxon>
        <taxon>Solirubrobacterales</taxon>
        <taxon>Solirubrobacteraceae</taxon>
        <taxon>environmental samples</taxon>
    </lineage>
</organism>
<dbReference type="EMBL" id="CADCVQ010000166">
    <property type="protein sequence ID" value="CAA9530192.1"/>
    <property type="molecule type" value="Genomic_DNA"/>
</dbReference>
<feature type="domain" description="Acyl-CoA thioesterase-like N-terminal HotDog" evidence="1">
    <location>
        <begin position="24"/>
        <end position="104"/>
    </location>
</feature>
<evidence type="ECO:0000259" key="2">
    <source>
        <dbReference type="Pfam" id="PF20789"/>
    </source>
</evidence>
<evidence type="ECO:0008006" key="4">
    <source>
        <dbReference type="Google" id="ProtNLM"/>
    </source>
</evidence>
<dbReference type="Gene3D" id="2.40.160.210">
    <property type="entry name" value="Acyl-CoA thioesterase, double hotdog domain"/>
    <property type="match status" value="1"/>
</dbReference>